<evidence type="ECO:0000259" key="1">
    <source>
        <dbReference type="Pfam" id="PF17874"/>
    </source>
</evidence>
<dbReference type="Pfam" id="PF17874">
    <property type="entry name" value="TPR_MalT"/>
    <property type="match status" value="1"/>
</dbReference>
<sequence>MSLTERASALLQQAPEGEECNALEIAIATLHGVAAFQSLGVGSETRNAFERAYALLQGQSDHAMRGLLLHGFGYALSLRGEYALALEVAHRAEELASASDDPVLMLAACIVFGEVHQVQGRPQEALAWIERGLPIAERLDLSASEIFVADPQVTLLGMLAIEFAHRGLLEQARAHVQRSHDRARDLRQPMTQLVATWHEALLEVRLGDSGRVAVLADEMQGLVDEFALAQGQTACRWYRGWAQALNGAPLEGHRLILEACEKNARLGMRSGVTEVLGYAAQALLLAGDIDAARIQLQEALQVADELVERVYLPQLWLLEAEIARAQGRTDAGAASARRAIEEAQAQGAPWLELLALVDHCEHHEATAAERSALAALIDRLPEAGDTAQVRRARAILLAMNPA</sequence>
<accession>A0ABT8S1M2</accession>
<keyword evidence="3" id="KW-1185">Reference proteome</keyword>
<protein>
    <recommendedName>
        <fullName evidence="1">MalT-like TPR region domain-containing protein</fullName>
    </recommendedName>
</protein>
<proteinExistence type="predicted"/>
<dbReference type="InterPro" id="IPR041617">
    <property type="entry name" value="TPR_MalT"/>
</dbReference>
<dbReference type="InterPro" id="IPR011990">
    <property type="entry name" value="TPR-like_helical_dom_sf"/>
</dbReference>
<reference evidence="2" key="1">
    <citation type="submission" date="2023-06" db="EMBL/GenBank/DDBJ databases">
        <authorList>
            <person name="Jiang Y."/>
            <person name="Liu Q."/>
        </authorList>
    </citation>
    <scope>NUCLEOTIDE SEQUENCE</scope>
    <source>
        <strain evidence="2">CGMCC 1.12090</strain>
    </source>
</reference>
<dbReference type="InterPro" id="IPR019734">
    <property type="entry name" value="TPR_rpt"/>
</dbReference>
<name>A0ABT8S1M2_9BURK</name>
<evidence type="ECO:0000313" key="2">
    <source>
        <dbReference type="EMBL" id="MDO1532824.1"/>
    </source>
</evidence>
<feature type="domain" description="MalT-like TPR region" evidence="1">
    <location>
        <begin position="27"/>
        <end position="347"/>
    </location>
</feature>
<gene>
    <name evidence="2" type="ORF">Q2T77_11040</name>
</gene>
<dbReference type="SMART" id="SM00028">
    <property type="entry name" value="TPR"/>
    <property type="match status" value="5"/>
</dbReference>
<dbReference type="EMBL" id="JAUKVY010000006">
    <property type="protein sequence ID" value="MDO1532824.1"/>
    <property type="molecule type" value="Genomic_DNA"/>
</dbReference>
<dbReference type="Proteomes" id="UP001169027">
    <property type="component" value="Unassembled WGS sequence"/>
</dbReference>
<organism evidence="2 3">
    <name type="scientific">Variovorax ginsengisoli</name>
    <dbReference type="NCBI Taxonomy" id="363844"/>
    <lineage>
        <taxon>Bacteria</taxon>
        <taxon>Pseudomonadati</taxon>
        <taxon>Pseudomonadota</taxon>
        <taxon>Betaproteobacteria</taxon>
        <taxon>Burkholderiales</taxon>
        <taxon>Comamonadaceae</taxon>
        <taxon>Variovorax</taxon>
    </lineage>
</organism>
<dbReference type="Gene3D" id="1.25.40.10">
    <property type="entry name" value="Tetratricopeptide repeat domain"/>
    <property type="match status" value="1"/>
</dbReference>
<dbReference type="SUPFAM" id="SSF48452">
    <property type="entry name" value="TPR-like"/>
    <property type="match status" value="1"/>
</dbReference>
<comment type="caution">
    <text evidence="2">The sequence shown here is derived from an EMBL/GenBank/DDBJ whole genome shotgun (WGS) entry which is preliminary data.</text>
</comment>
<evidence type="ECO:0000313" key="3">
    <source>
        <dbReference type="Proteomes" id="UP001169027"/>
    </source>
</evidence>